<dbReference type="InterPro" id="IPR029865">
    <property type="entry name" value="KIAA0319-like"/>
</dbReference>
<feature type="domain" description="PKD" evidence="2">
    <location>
        <begin position="319"/>
        <end position="402"/>
    </location>
</feature>
<accession>A0A251XD25</accession>
<evidence type="ECO:0000259" key="2">
    <source>
        <dbReference type="PROSITE" id="PS50093"/>
    </source>
</evidence>
<dbReference type="InterPro" id="IPR022409">
    <property type="entry name" value="PKD/Chitinase_dom"/>
</dbReference>
<reference evidence="3 4" key="1">
    <citation type="submission" date="2016-12" db="EMBL/GenBank/DDBJ databases">
        <title>Thioflexothrix psekupsii D3 genome sequencing and assembly.</title>
        <authorList>
            <person name="Fomenkov A."/>
            <person name="Vincze T."/>
            <person name="Grabovich M."/>
            <person name="Anton B.P."/>
            <person name="Dubinina G."/>
            <person name="Orlova M."/>
            <person name="Belousova E."/>
            <person name="Roberts R.J."/>
        </authorList>
    </citation>
    <scope>NUCLEOTIDE SEQUENCE [LARGE SCALE GENOMIC DNA]</scope>
    <source>
        <strain evidence="3">D3</strain>
    </source>
</reference>
<dbReference type="GO" id="GO:0016020">
    <property type="term" value="C:membrane"/>
    <property type="evidence" value="ECO:0007669"/>
    <property type="project" value="TreeGrafter"/>
</dbReference>
<dbReference type="OrthoDB" id="5625894at2"/>
<dbReference type="PANTHER" id="PTHR46182:SF2">
    <property type="entry name" value="FI19480P1"/>
    <property type="match status" value="1"/>
</dbReference>
<evidence type="ECO:0000313" key="4">
    <source>
        <dbReference type="Proteomes" id="UP000194798"/>
    </source>
</evidence>
<dbReference type="EMBL" id="MSLT01000001">
    <property type="protein sequence ID" value="OUD16231.1"/>
    <property type="molecule type" value="Genomic_DNA"/>
</dbReference>
<dbReference type="InterPro" id="IPR035986">
    <property type="entry name" value="PKD_dom_sf"/>
</dbReference>
<sequence>MLSFRFATSKFLFFLLCLWCWQSSYADTNISTNSGGGCVIMSDKSVTCWGEYLKDNPLQGSFLKIAVSAYESGYGSGGVCGLKTDKSISCSGDGLENVPIPKGTFVDFSVSNGSVCAIRSQDNKIICWDNKGNLYSSVSDLGFVKLAKGSNPSRGCGILSINSNIACWGGIKVPTELNKEMYSQVFFSENNSLSTISGLSSKGRYISTLEDFHYLGDVLPNTFSQISTFSVGNYWDAVCGIRTDGALDGLVSCYEVAYGGGIEKPAYVVPIDGPSPANYKEISMSSTDSGCGIKVDNSIVCWGYNPYEYPKSLVINKSPTASFTADKTIGFAPLTIQFDASASQDADGSIKQYLWANDAGVEIDNTVKPSVTFTQAGSYTVTLTVEDDKEGKSTEVTQQIEVKKNSHPVAAFTMNGKGENDYQLSVSYDKNGIASMRLDASNSKDDNGIKAYSWKILNENTDEIITELSGIKPDEITFKTLIEDNYLVQLTVGDEQGLSDVLTKEVDFVNDDPVVKFTASPTSGSSPLTVQVDASESTDTQGIQQYTWQVWTNLYMYNRSDITTSFNIGNSAKESIRFDKPGSYYIKLIVSDKLGTSSEQNFDSISVQNSPPKAVIKATPTTGKVPLTVALDASDSTDVDGKIQNYEWYIVEEYYAIDNSVKPKSITFEKEGTYTLTLKVTDDFGFTSETTQKITVQAKESIPPVARISAETATQGNAPLNVTLSGSQSTDVDDGISKYEWSVSDGRKNQSGVVAYLTFDRVGSYIVTLKVTDNTGLSDSTSTTVTITDECVATYRPENQRNHLKIPCLVVSGFPLIGSGYEVGLQQRTLRESFWFDLDTGSDIIQKTVPESKCTAVYDPNSLNVHIPCIRYLDRVYDIYLTPSPSGIYGDAVFTFVLDLGRVKEVNMD</sequence>
<dbReference type="SMART" id="SM00089">
    <property type="entry name" value="PKD"/>
    <property type="match status" value="5"/>
</dbReference>
<dbReference type="CDD" id="cd00146">
    <property type="entry name" value="PKD"/>
    <property type="match status" value="3"/>
</dbReference>
<dbReference type="InterPro" id="IPR013783">
    <property type="entry name" value="Ig-like_fold"/>
</dbReference>
<dbReference type="Gene3D" id="2.60.40.10">
    <property type="entry name" value="Immunoglobulins"/>
    <property type="match status" value="5"/>
</dbReference>
<gene>
    <name evidence="3" type="ORF">TPSD3_00460</name>
</gene>
<comment type="caution">
    <text evidence="3">The sequence shown here is derived from an EMBL/GenBank/DDBJ whole genome shotgun (WGS) entry which is preliminary data.</text>
</comment>
<keyword evidence="1" id="KW-0732">Signal</keyword>
<dbReference type="InterPro" id="IPR000601">
    <property type="entry name" value="PKD_dom"/>
</dbReference>
<keyword evidence="4" id="KW-1185">Reference proteome</keyword>
<evidence type="ECO:0000313" key="3">
    <source>
        <dbReference type="EMBL" id="OUD16231.1"/>
    </source>
</evidence>
<feature type="chain" id="PRO_5011717489" description="PKD domain-containing protein" evidence="1">
    <location>
        <begin position="27"/>
        <end position="909"/>
    </location>
</feature>
<feature type="signal peptide" evidence="1">
    <location>
        <begin position="1"/>
        <end position="26"/>
    </location>
</feature>
<dbReference type="SUPFAM" id="SSF49299">
    <property type="entry name" value="PKD domain"/>
    <property type="match status" value="4"/>
</dbReference>
<dbReference type="Pfam" id="PF22352">
    <property type="entry name" value="K319L-like_PKD"/>
    <property type="match status" value="1"/>
</dbReference>
<feature type="domain" description="PKD" evidence="2">
    <location>
        <begin position="705"/>
        <end position="788"/>
    </location>
</feature>
<dbReference type="PANTHER" id="PTHR46182">
    <property type="entry name" value="FI19480P1"/>
    <property type="match status" value="1"/>
</dbReference>
<organism evidence="3 4">
    <name type="scientific">Thioflexithrix psekupsensis</name>
    <dbReference type="NCBI Taxonomy" id="1570016"/>
    <lineage>
        <taxon>Bacteria</taxon>
        <taxon>Pseudomonadati</taxon>
        <taxon>Pseudomonadota</taxon>
        <taxon>Gammaproteobacteria</taxon>
        <taxon>Thiotrichales</taxon>
        <taxon>Thioflexithrix</taxon>
    </lineage>
</organism>
<dbReference type="Proteomes" id="UP000194798">
    <property type="component" value="Unassembled WGS sequence"/>
</dbReference>
<dbReference type="AlphaFoldDB" id="A0A251XD25"/>
<dbReference type="PROSITE" id="PS50093">
    <property type="entry name" value="PKD"/>
    <property type="match status" value="2"/>
</dbReference>
<proteinExistence type="predicted"/>
<dbReference type="Pfam" id="PF18911">
    <property type="entry name" value="PKD_4"/>
    <property type="match status" value="3"/>
</dbReference>
<protein>
    <recommendedName>
        <fullName evidence="2">PKD domain-containing protein</fullName>
    </recommendedName>
</protein>
<dbReference type="GO" id="GO:0031410">
    <property type="term" value="C:cytoplasmic vesicle"/>
    <property type="evidence" value="ECO:0007669"/>
    <property type="project" value="TreeGrafter"/>
</dbReference>
<evidence type="ECO:0000256" key="1">
    <source>
        <dbReference type="SAM" id="SignalP"/>
    </source>
</evidence>
<name>A0A251XD25_9GAMM</name>